<dbReference type="Proteomes" id="UP001180020">
    <property type="component" value="Unassembled WGS sequence"/>
</dbReference>
<evidence type="ECO:0000313" key="3">
    <source>
        <dbReference type="Proteomes" id="UP001180020"/>
    </source>
</evidence>
<proteinExistence type="predicted"/>
<dbReference type="SUPFAM" id="SSF52058">
    <property type="entry name" value="L domain-like"/>
    <property type="match status" value="1"/>
</dbReference>
<dbReference type="Gene3D" id="3.80.10.10">
    <property type="entry name" value="Ribonuclease Inhibitor"/>
    <property type="match status" value="1"/>
</dbReference>
<dbReference type="InterPro" id="IPR050905">
    <property type="entry name" value="Plant_NBS-LRR"/>
</dbReference>
<evidence type="ECO:0000259" key="1">
    <source>
        <dbReference type="Pfam" id="PF23247"/>
    </source>
</evidence>
<dbReference type="InterPro" id="IPR057135">
    <property type="entry name" value="At4g27190-like_LRR"/>
</dbReference>
<name>A0AAV9DQR0_ACOCL</name>
<feature type="domain" description="Disease resistance protein At4g27190-like leucine-rich repeats" evidence="1">
    <location>
        <begin position="2"/>
        <end position="66"/>
    </location>
</feature>
<dbReference type="EMBL" id="JAUJYO010000011">
    <property type="protein sequence ID" value="KAK1303212.1"/>
    <property type="molecule type" value="Genomic_DNA"/>
</dbReference>
<feature type="domain" description="Disease resistance protein At4g27190-like leucine-rich repeats" evidence="1">
    <location>
        <begin position="83"/>
        <end position="200"/>
    </location>
</feature>
<reference evidence="2" key="2">
    <citation type="submission" date="2023-06" db="EMBL/GenBank/DDBJ databases">
        <authorList>
            <person name="Ma L."/>
            <person name="Liu K.-W."/>
            <person name="Li Z."/>
            <person name="Hsiao Y.-Y."/>
            <person name="Qi Y."/>
            <person name="Fu T."/>
            <person name="Tang G."/>
            <person name="Zhang D."/>
            <person name="Sun W.-H."/>
            <person name="Liu D.-K."/>
            <person name="Li Y."/>
            <person name="Chen G.-Z."/>
            <person name="Liu X.-D."/>
            <person name="Liao X.-Y."/>
            <person name="Jiang Y.-T."/>
            <person name="Yu X."/>
            <person name="Hao Y."/>
            <person name="Huang J."/>
            <person name="Zhao X.-W."/>
            <person name="Ke S."/>
            <person name="Chen Y.-Y."/>
            <person name="Wu W.-L."/>
            <person name="Hsu J.-L."/>
            <person name="Lin Y.-F."/>
            <person name="Huang M.-D."/>
            <person name="Li C.-Y."/>
            <person name="Huang L."/>
            <person name="Wang Z.-W."/>
            <person name="Zhao X."/>
            <person name="Zhong W.-Y."/>
            <person name="Peng D.-H."/>
            <person name="Ahmad S."/>
            <person name="Lan S."/>
            <person name="Zhang J.-S."/>
            <person name="Tsai W.-C."/>
            <person name="Van De Peer Y."/>
            <person name="Liu Z.-J."/>
        </authorList>
    </citation>
    <scope>NUCLEOTIDE SEQUENCE</scope>
    <source>
        <strain evidence="2">CP</strain>
        <tissue evidence="2">Leaves</tissue>
    </source>
</reference>
<protein>
    <recommendedName>
        <fullName evidence="1">Disease resistance protein At4g27190-like leucine-rich repeats domain-containing protein</fullName>
    </recommendedName>
</protein>
<organism evidence="2 3">
    <name type="scientific">Acorus calamus</name>
    <name type="common">Sweet flag</name>
    <dbReference type="NCBI Taxonomy" id="4465"/>
    <lineage>
        <taxon>Eukaryota</taxon>
        <taxon>Viridiplantae</taxon>
        <taxon>Streptophyta</taxon>
        <taxon>Embryophyta</taxon>
        <taxon>Tracheophyta</taxon>
        <taxon>Spermatophyta</taxon>
        <taxon>Magnoliopsida</taxon>
        <taxon>Liliopsida</taxon>
        <taxon>Acoraceae</taxon>
        <taxon>Acorus</taxon>
    </lineage>
</organism>
<comment type="caution">
    <text evidence="2">The sequence shown here is derived from an EMBL/GenBank/DDBJ whole genome shotgun (WGS) entry which is preliminary data.</text>
</comment>
<dbReference type="Pfam" id="PF23247">
    <property type="entry name" value="LRR_RPS2"/>
    <property type="match status" value="2"/>
</dbReference>
<accession>A0AAV9DQR0</accession>
<gene>
    <name evidence="2" type="ORF">QJS10_CPB11g01482</name>
</gene>
<sequence>MSIWKGNFAPPLGSLSNLIDLRIFGCNKLRYALSLNLAQTLESLLLLSVKDCKMMEGLIPYDVVVVEEASSAATSFSKCISPSSRIFCNLQMLEIQHCSGVFLFPLRLAQSLVQLGGLWIQECEYMEVIVRGEEGEAEKGEDTMSLRTLFPRLHTIQLVKLPNLTSFCSVVGAGEVVAPILLLPSLLIVHVYDCPCLTRLPLGSQSSLNLEVVMGEKEWLEGLMWDDEKSKTRFIPRLRHYDGI</sequence>
<evidence type="ECO:0000313" key="2">
    <source>
        <dbReference type="EMBL" id="KAK1303212.1"/>
    </source>
</evidence>
<reference evidence="2" key="1">
    <citation type="journal article" date="2023" name="Nat. Commun.">
        <title>Diploid and tetraploid genomes of Acorus and the evolution of monocots.</title>
        <authorList>
            <person name="Ma L."/>
            <person name="Liu K.W."/>
            <person name="Li Z."/>
            <person name="Hsiao Y.Y."/>
            <person name="Qi Y."/>
            <person name="Fu T."/>
            <person name="Tang G.D."/>
            <person name="Zhang D."/>
            <person name="Sun W.H."/>
            <person name="Liu D.K."/>
            <person name="Li Y."/>
            <person name="Chen G.Z."/>
            <person name="Liu X.D."/>
            <person name="Liao X.Y."/>
            <person name="Jiang Y.T."/>
            <person name="Yu X."/>
            <person name="Hao Y."/>
            <person name="Huang J."/>
            <person name="Zhao X.W."/>
            <person name="Ke S."/>
            <person name="Chen Y.Y."/>
            <person name="Wu W.L."/>
            <person name="Hsu J.L."/>
            <person name="Lin Y.F."/>
            <person name="Huang M.D."/>
            <person name="Li C.Y."/>
            <person name="Huang L."/>
            <person name="Wang Z.W."/>
            <person name="Zhao X."/>
            <person name="Zhong W.Y."/>
            <person name="Peng D.H."/>
            <person name="Ahmad S."/>
            <person name="Lan S."/>
            <person name="Zhang J.S."/>
            <person name="Tsai W.C."/>
            <person name="Van de Peer Y."/>
            <person name="Liu Z.J."/>
        </authorList>
    </citation>
    <scope>NUCLEOTIDE SEQUENCE</scope>
    <source>
        <strain evidence="2">CP</strain>
    </source>
</reference>
<dbReference type="InterPro" id="IPR032675">
    <property type="entry name" value="LRR_dom_sf"/>
</dbReference>
<keyword evidence="3" id="KW-1185">Reference proteome</keyword>
<dbReference type="PANTHER" id="PTHR33463">
    <property type="entry name" value="NB-ARC DOMAIN-CONTAINING PROTEIN-RELATED"/>
    <property type="match status" value="1"/>
</dbReference>
<dbReference type="AlphaFoldDB" id="A0AAV9DQR0"/>